<dbReference type="Gene3D" id="2.60.120.260">
    <property type="entry name" value="Galactose-binding domain-like"/>
    <property type="match status" value="1"/>
</dbReference>
<dbReference type="PANTHER" id="PTHR42884:SF14">
    <property type="entry name" value="NEUROENDOCRINE CONVERTASE 1"/>
    <property type="match status" value="1"/>
</dbReference>
<keyword evidence="11" id="KW-1185">Reference proteome</keyword>
<dbReference type="InterPro" id="IPR023828">
    <property type="entry name" value="Peptidase_S8_Ser-AS"/>
</dbReference>
<dbReference type="SMART" id="SM00060">
    <property type="entry name" value="FN3"/>
    <property type="match status" value="1"/>
</dbReference>
<evidence type="ECO:0000256" key="2">
    <source>
        <dbReference type="ARBA" id="ARBA00022670"/>
    </source>
</evidence>
<dbReference type="CDD" id="cd00063">
    <property type="entry name" value="FN3"/>
    <property type="match status" value="1"/>
</dbReference>
<dbReference type="SUPFAM" id="SSF49265">
    <property type="entry name" value="Fibronectin type III"/>
    <property type="match status" value="1"/>
</dbReference>
<gene>
    <name evidence="10" type="ORF">NG792_26825</name>
</gene>
<feature type="compositionally biased region" description="Low complexity" evidence="8">
    <location>
        <begin position="478"/>
        <end position="488"/>
    </location>
</feature>
<dbReference type="InterPro" id="IPR036116">
    <property type="entry name" value="FN3_sf"/>
</dbReference>
<dbReference type="InterPro" id="IPR038081">
    <property type="entry name" value="CalX-like_sf"/>
</dbReference>
<dbReference type="InterPro" id="IPR013517">
    <property type="entry name" value="FG-GAP"/>
</dbReference>
<evidence type="ECO:0000256" key="7">
    <source>
        <dbReference type="PROSITE-ProRule" id="PRU01240"/>
    </source>
</evidence>
<dbReference type="SUPFAM" id="SSF52743">
    <property type="entry name" value="Subtilisin-like"/>
    <property type="match status" value="1"/>
</dbReference>
<sequence length="2360" mass="253537">MSSDLGLLINNYRYSDSAIALDPEDTYQFQLGKGGSWRFGVTGLENAVDLVLRNAEGTILRTSTLTDAAGALTLNDLLPGDYSLQVLRGDRDTPYTLTLDPITGSPLESGYGVTKDTKVKVEIADADKGDREIGLFSLNGMEQFAPDSPAYYQEAARRVLSNSHLGQLLVSQASQLSPVSDSFSWESNLNGELEGVEYRTSQTLLMEAGDKFGLMMVPKGTIQEVLDNPNKLNGNNRPVFSLDTNAGGGFQFRQQETDAGTLFTIDKDGNPNDIVIYIDKDTEDAIAPQPLAPEEPETTPVAEEPTPVTEEKNQLTPTPPAENPAIATPENNNIPPKELDFAIETDTLGKPIMIAGSVSDRNGFTDIQRVEFLLQTQGEGWTAIGSVTNFAVNASEDTVANFTYQWTEGLAAGDYKVKAIAYDLAGKSSNVVVENFTVVDETEETPDKPTPPGPPEDKPTLPPQAIDKVPDRNPLVISTPTEPTLPSELPNSIPGDLLFNILPLYINGESLNFNNAKIYDADGTADLNRVEFSLQKSDGEWIYLGEVTEFTTDSNGMSRFNFSYDLSDLEPGSYELRAVGYDHEGTETNVASDRFAIISDPGDGEFSDELRIAIANAADLEQYEPAQLAKTREWLVWLTPGQSSADLAALAGAVSQEAGEHIANTYIWEFPETLTPEQVAQQLEQIAGVEFATPQVPVQFELLDEPQNEPLVQTPEVLELLYPVLNKEDTLLHDFLNSYQWHLRSGVNIGVDANITDAWDLAKGSGVVIGVVDDGIDYTHPDLRDRYLAHLSTDFNQDDSDPSPFYNKLIAAEKLPADIKDFYTTGFHLDVPLTGVVTDLNVQLNLLYPSLNQLGSLLFASAKPTLDPLQRFYYFSSNRRIGGGNGSQPPPVELFGSNDLNGKDLAQTIFDQDGNYLSIINGKSPYTGIFKPTGNLDDFNQQWAGGLWNLQLRDNKGKKGELLKLGLDFQTYNPHGTAVAGLALATGDNGFGGSGVAPNAYLAGLRLIADEVEGDKIAKALSYENQEIDIYNNSWKAKDWLWKSPETVAAMAQSSKVGRGGLGNAFVFAGGNDGSALGDVNYNGFANSRYAIAVAAIDHIGKNAFYSESGSPLLVSAYSSGNKVGMTTTDMVESNYGYSAGDYTNNFGGTSAAAPIVSGIIGLMLEVNPNLTWRDIQHILVETAQKNDPTDFEWTQNQAGYWVNYKYGFGAVDAEAATQLAANWTSVVPETKVSSALENVLEIMGEEEISSTLTIEEDITLEKVEVLFNAKHKDWGDLNVVLVSPDGTESVLSDIHEPNQLEENTYQPANNDKVGFTNSWTFVSNRHWGESSKGDWTLKVTDDDGNDVEGEWNSWKLNLYGTKPTVSVTATDAIASEDGDPGQAIVSRTGNLKHDLVVDLALNGTATAGVDYTAAMNNTPILPGVTSSIVIPAGQESIAIDMSAIDDLDSEENETVAFTLAENAAYTVGTEGVGTVTIEDNDLTQLFTDAGLSIPGVEHGSVDWGDYDSDGDLDLVLMGWDGSARGIRVYQNNGGSFTDIGASASFIDAFGTATWGDYDNDRDLDLLVVGWNGTWAGTKVYRNDNANFSEVVNLDAGGLDGAADWGDYNNDGDLDIAVVGELGNTKIYENTDGNFTEIATMAVGNRGASVAWGDADNDGDLDLLVAGRLNSLGATALYRNEGNNIFTDSGATLTGVSNGSVAWGDYDSDGDLDIALTGLSGSTGWGDVTGDGFPDIDAPGSALVTKLYQNDGSGNFAETASLEGLWDSSVAWGDYDNDGDLDLLSTGSFKAKVYNNNNGSFTDIGADFKGAYNASNRSSAWGDYDKDGDLDLFITGREAPGTPINRLAKLYENNLSTANINPTAPSNLNAAIATDAVTLSWNPATDAETPQTGLSYNLRIGTTPGGLEIMSPMSLSEGSRQVAQLGNINQNTTWTVPDLEPGTYYWSVQAVDSAFAGSEFATEGSFTVEGASQSEPVYKIGSEFQVNTYTNKLQWQPSVASLADGGFVIAWASEEQDGSSFGIYGQRYDNKGNPIGNEFKINNSTNNLQWNPSVTGLSDGGFIVTWGSTNGGESGFDIYGQMYDNLGNVVGNEFQITTSSSGASSRSSVTGLGDGGFVVSWVSAESDGGILAKRYDKNGMSLGNPFPVHIASTQTMYQDGLSITSLTDGSFVVTWASDKYDDNSFDIYGQRFDMNGEITGNSFKINTYIAGSQLLPSVAALTEGGFVVTWHSNGQDGSSWGVYGQRYDSMGNPLGEEFKANSYTDNFQRNSSVTALKDGGFVVSWNSNGQDGSSLGVYGQRYDSSGTPLGNEFLINTETNNSQHIPYLDTLNDGSFIATWTSEEQDGDGGGIYGQLLGVI</sequence>
<dbReference type="CDD" id="cd04059">
    <property type="entry name" value="Peptidases_S8_Protein_convertases_Kexins_Furin-like"/>
    <property type="match status" value="1"/>
</dbReference>
<dbReference type="InterPro" id="IPR002884">
    <property type="entry name" value="P_dom"/>
</dbReference>
<proteinExistence type="inferred from homology"/>
<dbReference type="RefSeq" id="WP_261237527.1">
    <property type="nucleotide sequence ID" value="NZ_JAMXFA010000063.1"/>
</dbReference>
<feature type="compositionally biased region" description="Low complexity" evidence="8">
    <location>
        <begin position="298"/>
        <end position="308"/>
    </location>
</feature>
<dbReference type="InterPro" id="IPR000209">
    <property type="entry name" value="Peptidase_S8/S53_dom"/>
</dbReference>
<dbReference type="PROSITE" id="PS00137">
    <property type="entry name" value="SUBTILASE_HIS"/>
    <property type="match status" value="1"/>
</dbReference>
<dbReference type="PROSITE" id="PS51892">
    <property type="entry name" value="SUBTILASE"/>
    <property type="match status" value="1"/>
</dbReference>
<dbReference type="InterPro" id="IPR023827">
    <property type="entry name" value="Peptidase_S8_Asp-AS"/>
</dbReference>
<keyword evidence="6" id="KW-0106">Calcium</keyword>
<evidence type="ECO:0000256" key="4">
    <source>
        <dbReference type="ARBA" id="ARBA00022801"/>
    </source>
</evidence>
<dbReference type="Proteomes" id="UP001525961">
    <property type="component" value="Unassembled WGS sequence"/>
</dbReference>
<feature type="active site" description="Charge relay system" evidence="7">
    <location>
        <position position="975"/>
    </location>
</feature>
<dbReference type="PROSITE" id="PS00138">
    <property type="entry name" value="SUBTILASE_SER"/>
    <property type="match status" value="1"/>
</dbReference>
<dbReference type="Gene3D" id="2.60.120.380">
    <property type="match status" value="1"/>
</dbReference>
<evidence type="ECO:0000256" key="1">
    <source>
        <dbReference type="ARBA" id="ARBA00005325"/>
    </source>
</evidence>
<evidence type="ECO:0000313" key="10">
    <source>
        <dbReference type="EMBL" id="MCT7981345.1"/>
    </source>
</evidence>
<dbReference type="PANTHER" id="PTHR42884">
    <property type="entry name" value="PROPROTEIN CONVERTASE SUBTILISIN/KEXIN-RELATED"/>
    <property type="match status" value="1"/>
</dbReference>
<name>A0ABT2NHY7_9CYAN</name>
<dbReference type="EMBL" id="JAMXFA010000063">
    <property type="protein sequence ID" value="MCT7981345.1"/>
    <property type="molecule type" value="Genomic_DNA"/>
</dbReference>
<comment type="similarity">
    <text evidence="1">Belongs to the peptidase S8 family. Furin subfamily.</text>
</comment>
<dbReference type="PROSITE" id="PS51829">
    <property type="entry name" value="P_HOMO_B"/>
    <property type="match status" value="1"/>
</dbReference>
<evidence type="ECO:0000313" key="11">
    <source>
        <dbReference type="Proteomes" id="UP001525961"/>
    </source>
</evidence>
<dbReference type="InterPro" id="IPR003961">
    <property type="entry name" value="FN3_dom"/>
</dbReference>
<keyword evidence="4 7" id="KW-0378">Hydrolase</keyword>
<keyword evidence="3" id="KW-0732">Signal</keyword>
<organism evidence="10 11">
    <name type="scientific">Laspinema olomoucense D3b</name>
    <dbReference type="NCBI Taxonomy" id="2953688"/>
    <lineage>
        <taxon>Bacteria</taxon>
        <taxon>Bacillati</taxon>
        <taxon>Cyanobacteriota</taxon>
        <taxon>Cyanophyceae</taxon>
        <taxon>Oscillatoriophycideae</taxon>
        <taxon>Oscillatoriales</taxon>
        <taxon>Laspinemataceae</taxon>
        <taxon>Laspinema</taxon>
        <taxon>Laspinema olomoucense</taxon>
    </lineage>
</organism>
<dbReference type="InterPro" id="IPR015500">
    <property type="entry name" value="Peptidase_S8_subtilisin-rel"/>
</dbReference>
<feature type="active site" description="Charge relay system" evidence="7">
    <location>
        <position position="1151"/>
    </location>
</feature>
<dbReference type="InterPro" id="IPR036852">
    <property type="entry name" value="Peptidase_S8/S53_dom_sf"/>
</dbReference>
<dbReference type="InterPro" id="IPR013783">
    <property type="entry name" value="Ig-like_fold"/>
</dbReference>
<evidence type="ECO:0000256" key="3">
    <source>
        <dbReference type="ARBA" id="ARBA00022729"/>
    </source>
</evidence>
<dbReference type="PROSITE" id="PS00136">
    <property type="entry name" value="SUBTILASE_ASP"/>
    <property type="match status" value="1"/>
</dbReference>
<dbReference type="Gene3D" id="2.60.40.10">
    <property type="entry name" value="Immunoglobulins"/>
    <property type="match status" value="2"/>
</dbReference>
<comment type="caution">
    <text evidence="10">The sequence shown here is derived from an EMBL/GenBank/DDBJ whole genome shotgun (WGS) entry which is preliminary data.</text>
</comment>
<dbReference type="Gene3D" id="3.40.50.200">
    <property type="entry name" value="Peptidase S8/S53 domain"/>
    <property type="match status" value="2"/>
</dbReference>
<dbReference type="SUPFAM" id="SSF49785">
    <property type="entry name" value="Galactose-binding domain-like"/>
    <property type="match status" value="1"/>
</dbReference>
<dbReference type="Pfam" id="PF01483">
    <property type="entry name" value="P_proprotein"/>
    <property type="match status" value="1"/>
</dbReference>
<dbReference type="InterPro" id="IPR022398">
    <property type="entry name" value="Peptidase_S8_His-AS"/>
</dbReference>
<keyword evidence="5 7" id="KW-0720">Serine protease</keyword>
<evidence type="ECO:0000259" key="9">
    <source>
        <dbReference type="PROSITE" id="PS51829"/>
    </source>
</evidence>
<dbReference type="Gene3D" id="2.60.40.2030">
    <property type="match status" value="1"/>
</dbReference>
<reference evidence="10 11" key="1">
    <citation type="journal article" date="2022" name="Front. Microbiol.">
        <title>High genomic differentiation and limited gene flow indicate recent cryptic speciation within the genus Laspinema (cyanobacteria).</title>
        <authorList>
            <person name="Stanojkovic A."/>
            <person name="Skoupy S."/>
            <person name="Skaloud P."/>
            <person name="Dvorak P."/>
        </authorList>
    </citation>
    <scope>NUCLEOTIDE SEQUENCE [LARGE SCALE GENOMIC DNA]</scope>
    <source>
        <strain evidence="10 11">D3b</strain>
    </source>
</reference>
<dbReference type="Gene3D" id="2.130.10.130">
    <property type="entry name" value="Integrin alpha, N-terminal"/>
    <property type="match status" value="1"/>
</dbReference>
<dbReference type="InterPro" id="IPR034182">
    <property type="entry name" value="Kexin/furin"/>
</dbReference>
<dbReference type="InterPro" id="IPR008979">
    <property type="entry name" value="Galactose-bd-like_sf"/>
</dbReference>
<feature type="active site" description="Charge relay system" evidence="7">
    <location>
        <position position="773"/>
    </location>
</feature>
<protein>
    <submittedName>
        <fullName evidence="10">S8 family serine peptidase</fullName>
    </submittedName>
</protein>
<keyword evidence="2 7" id="KW-0645">Protease</keyword>
<feature type="region of interest" description="Disordered" evidence="8">
    <location>
        <begin position="440"/>
        <end position="488"/>
    </location>
</feature>
<feature type="region of interest" description="Disordered" evidence="8">
    <location>
        <begin position="288"/>
        <end position="336"/>
    </location>
</feature>
<dbReference type="Pfam" id="PF00082">
    <property type="entry name" value="Peptidase_S8"/>
    <property type="match status" value="1"/>
</dbReference>
<dbReference type="PRINTS" id="PR00723">
    <property type="entry name" value="SUBTILISIN"/>
</dbReference>
<dbReference type="InterPro" id="IPR028994">
    <property type="entry name" value="Integrin_alpha_N"/>
</dbReference>
<dbReference type="SUPFAM" id="SSF141072">
    <property type="entry name" value="CalX-like"/>
    <property type="match status" value="1"/>
</dbReference>
<dbReference type="SUPFAM" id="SSF69318">
    <property type="entry name" value="Integrin alpha N-terminal domain"/>
    <property type="match status" value="2"/>
</dbReference>
<evidence type="ECO:0000256" key="6">
    <source>
        <dbReference type="ARBA" id="ARBA00022837"/>
    </source>
</evidence>
<evidence type="ECO:0000256" key="8">
    <source>
        <dbReference type="SAM" id="MobiDB-lite"/>
    </source>
</evidence>
<feature type="domain" description="P/Homo B" evidence="9">
    <location>
        <begin position="1227"/>
        <end position="1365"/>
    </location>
</feature>
<accession>A0ABT2NHY7</accession>
<dbReference type="Pfam" id="PF13517">
    <property type="entry name" value="FG-GAP_3"/>
    <property type="match status" value="3"/>
</dbReference>
<evidence type="ECO:0000256" key="5">
    <source>
        <dbReference type="ARBA" id="ARBA00022825"/>
    </source>
</evidence>